<dbReference type="GO" id="GO:0006508">
    <property type="term" value="P:proteolysis"/>
    <property type="evidence" value="ECO:0007669"/>
    <property type="project" value="UniProtKB-KW"/>
</dbReference>
<keyword evidence="13" id="KW-1185">Reference proteome</keyword>
<dbReference type="FunFam" id="3.30.420.10:FF:000032">
    <property type="entry name" value="Retrovirus-related Pol polyprotein from transposon 297-like Protein"/>
    <property type="match status" value="1"/>
</dbReference>
<evidence type="ECO:0000259" key="10">
    <source>
        <dbReference type="PROSITE" id="PS50878"/>
    </source>
</evidence>
<dbReference type="Gene3D" id="2.40.70.10">
    <property type="entry name" value="Acid Proteases"/>
    <property type="match status" value="1"/>
</dbReference>
<evidence type="ECO:0000313" key="12">
    <source>
        <dbReference type="EMBL" id="CAK1603777.1"/>
    </source>
</evidence>
<feature type="region of interest" description="Disordered" evidence="9">
    <location>
        <begin position="1"/>
        <end position="45"/>
    </location>
</feature>
<dbReference type="PROSITE" id="PS50878">
    <property type="entry name" value="RT_POL"/>
    <property type="match status" value="1"/>
</dbReference>
<gene>
    <name evidence="12" type="ORF">PARMNEM_LOCUS22084</name>
</gene>
<keyword evidence="8" id="KW-0511">Multifunctional enzyme</keyword>
<feature type="compositionally biased region" description="Basic residues" evidence="9">
    <location>
        <begin position="16"/>
        <end position="26"/>
    </location>
</feature>
<evidence type="ECO:0000256" key="6">
    <source>
        <dbReference type="ARBA" id="ARBA00022750"/>
    </source>
</evidence>
<dbReference type="Pfam" id="PF00078">
    <property type="entry name" value="RVT_1"/>
    <property type="match status" value="1"/>
</dbReference>
<dbReference type="Pfam" id="PF17921">
    <property type="entry name" value="Integrase_H2C2"/>
    <property type="match status" value="1"/>
</dbReference>
<dbReference type="EMBL" id="CAVLGL010000159">
    <property type="protein sequence ID" value="CAK1603777.1"/>
    <property type="molecule type" value="Genomic_DNA"/>
</dbReference>
<dbReference type="Gene3D" id="1.10.340.70">
    <property type="match status" value="1"/>
</dbReference>
<evidence type="ECO:0000256" key="8">
    <source>
        <dbReference type="ARBA" id="ARBA00023268"/>
    </source>
</evidence>
<dbReference type="Pfam" id="PF00665">
    <property type="entry name" value="rve"/>
    <property type="match status" value="1"/>
</dbReference>
<dbReference type="Gene3D" id="3.30.70.270">
    <property type="match status" value="2"/>
</dbReference>
<keyword evidence="7" id="KW-0378">Hydrolase</keyword>
<accession>A0AAV1MBC4</accession>
<dbReference type="SUPFAM" id="SSF56672">
    <property type="entry name" value="DNA/RNA polymerases"/>
    <property type="match status" value="1"/>
</dbReference>
<keyword evidence="6" id="KW-0064">Aspartyl protease</keyword>
<dbReference type="InterPro" id="IPR000477">
    <property type="entry name" value="RT_dom"/>
</dbReference>
<dbReference type="GO" id="GO:0015074">
    <property type="term" value="P:DNA integration"/>
    <property type="evidence" value="ECO:0007669"/>
    <property type="project" value="InterPro"/>
</dbReference>
<name>A0AAV1MBC4_9NEOP</name>
<protein>
    <recommendedName>
        <fullName evidence="1">RNA-directed DNA polymerase</fullName>
        <ecNumber evidence="1">2.7.7.49</ecNumber>
    </recommendedName>
</protein>
<dbReference type="PROSITE" id="PS50994">
    <property type="entry name" value="INTEGRASE"/>
    <property type="match status" value="1"/>
</dbReference>
<keyword evidence="2" id="KW-0645">Protease</keyword>
<dbReference type="InterPro" id="IPR021109">
    <property type="entry name" value="Peptidase_aspartic_dom_sf"/>
</dbReference>
<keyword evidence="5" id="KW-0540">Nuclease</keyword>
<dbReference type="SUPFAM" id="SSF57756">
    <property type="entry name" value="Retrovirus zinc finger-like domains"/>
    <property type="match status" value="1"/>
</dbReference>
<dbReference type="InterPro" id="IPR041577">
    <property type="entry name" value="RT_RNaseH_2"/>
</dbReference>
<keyword evidence="4" id="KW-0548">Nucleotidyltransferase</keyword>
<dbReference type="SUPFAM" id="SSF53098">
    <property type="entry name" value="Ribonuclease H-like"/>
    <property type="match status" value="1"/>
</dbReference>
<evidence type="ECO:0000256" key="5">
    <source>
        <dbReference type="ARBA" id="ARBA00022722"/>
    </source>
</evidence>
<evidence type="ECO:0000313" key="13">
    <source>
        <dbReference type="Proteomes" id="UP001314205"/>
    </source>
</evidence>
<dbReference type="InterPro" id="IPR041588">
    <property type="entry name" value="Integrase_H2C2"/>
</dbReference>
<evidence type="ECO:0000256" key="1">
    <source>
        <dbReference type="ARBA" id="ARBA00012493"/>
    </source>
</evidence>
<dbReference type="GO" id="GO:0004519">
    <property type="term" value="F:endonuclease activity"/>
    <property type="evidence" value="ECO:0007669"/>
    <property type="project" value="UniProtKB-KW"/>
</dbReference>
<sequence length="1480" mass="169494">MRSDSGTCTPPGTPPRRQRRAKRVKNRSYSSSSSSSEEDEHRRHYKAANTLSTKKVFKLLKRITEDKSKGSFSNSNFTNVIPEFDPSNRAQSIECWLRKVNECAAIYGWDSKQIVHFSLQKLVGLAKRWFESLPSVAFTWDEWQAKLRKAFPSEENYGRLLEEMLKRTSRNDESLREYFYDKLSLLNRCDIIGKKAVDCIIYGISDRSIRNGAQTLNSHEPEDLLNYLASQKPQIFDSRQGERISQKSFKSSVPSTSKSISTNNSLTCYNCRSQGHPYYKCTKPILKCRRCNRIGHDNDDCKLQPIHPSNYTISINNRSEKKSLKIDSFNNTNDKYFKSVIINEHTFEAYIDFGSECTLMRKTEAESLALLKIFDGLPVVRGFGHSTVTPLYKSSVNIKIDEIESCIEVLIVDDAFLQTSLLIGQNLTELPFVTVLKDNSKLIFYNSPSQNLFGRDEDVIKLHVSNTVDIFKTELVPVHTKSSFTGDVFIEGYNAIETGNEYRLFQGIFNISGGKGGVLASNLSSHVATLSQDKLIARSIPITEHTLCQINQIFKDPSKLAPLDKNDIKTGPDLDNHLLDKLYLLLQSYRDCFATCLGEIGCVDEVKIKIDLIDNRPIVYRPYRLSHHERQQVRETVDELLQNDIIQESNSDYASPILMVKKKTGEQRLCVDFRALNNKTIKDRFPLPLIEDQISNLSGNCFFTTLDLASGYYQISVAEECRHLTGFVTPDGHYEFKRMPFGLANAPAVFQRMINKILGNRRFEYALAYLDDVLIPSKSVDEMFQRLEELLRLFRQYGLTLKLTKCRFFEKTVNYLGYDISVNGIQPGKARVLAVKEFPTPSNVHEVRQFLGLTGYFRKFIKGYGEVARPLTSLLRKEASWKWSNAENAAFLFLKEKLIELPVLALYDPTLETEVHTDASSLGVGGILLQWQRNIRVLKPVAYFSRQTTPEEKHLHSYELETLAVVCTLKKFRVYLLGLNFKVLTDCAALRTTLTKRDLVPRIARWWLQISEFTFEIDYRPGVQMTHVDALSRNTDLSMETDDNPSISVYNIEKENWLLTLQIADPDISRILKVLKPGDDQECKDIRRNYVVKNHTVFRKVNDKLCLVVPRSARWQICRANHDDIGHLGYAKTLERMEESYWFPKLRKFVKKYISACIECAYNKDNKTKRKSGFLYPINKIQIPFHTIHMDHLGPFVRSKDGNTHILTVVDAFTKYLFVRAVKDLKTKSTIKVIERIFYDFGVPARIISDRGTSFTSKAFKTFCDTNGIKHILNAVACPRANGQAERFNQTILNSLSAQNSFGHERDWDKCLGKIQWGINNTVNATTQQSATEAMFGVKMRDSLSNKLNTLGCSRNLNLQEIRDKISENIEKEQAKQKDRYDANRVPATKYAVGDLVKISRNNFDNDKKSTKLLSKFVGPYKITEVLGNDRYKIADVPGFSKKGKLYTTVIAADRIRPWIHIKTLELYKSDISTASENTE</sequence>
<dbReference type="InterPro" id="IPR001584">
    <property type="entry name" value="Integrase_cat-core"/>
</dbReference>
<evidence type="ECO:0000256" key="4">
    <source>
        <dbReference type="ARBA" id="ARBA00022695"/>
    </source>
</evidence>
<reference evidence="12 13" key="1">
    <citation type="submission" date="2023-11" db="EMBL/GenBank/DDBJ databases">
        <authorList>
            <person name="Hedman E."/>
            <person name="Englund M."/>
            <person name="Stromberg M."/>
            <person name="Nyberg Akerstrom W."/>
            <person name="Nylinder S."/>
            <person name="Jareborg N."/>
            <person name="Kallberg Y."/>
            <person name="Kronander E."/>
        </authorList>
    </citation>
    <scope>NUCLEOTIDE SEQUENCE [LARGE SCALE GENOMIC DNA]</scope>
</reference>
<dbReference type="InterPro" id="IPR036397">
    <property type="entry name" value="RNaseH_sf"/>
</dbReference>
<dbReference type="GO" id="GO:0003964">
    <property type="term" value="F:RNA-directed DNA polymerase activity"/>
    <property type="evidence" value="ECO:0007669"/>
    <property type="project" value="UniProtKB-EC"/>
</dbReference>
<dbReference type="InterPro" id="IPR043128">
    <property type="entry name" value="Rev_trsase/Diguanyl_cyclase"/>
</dbReference>
<evidence type="ECO:0000259" key="11">
    <source>
        <dbReference type="PROSITE" id="PS50994"/>
    </source>
</evidence>
<dbReference type="Gene3D" id="3.30.420.10">
    <property type="entry name" value="Ribonuclease H-like superfamily/Ribonuclease H"/>
    <property type="match status" value="1"/>
</dbReference>
<dbReference type="PANTHER" id="PTHR37984">
    <property type="entry name" value="PROTEIN CBG26694"/>
    <property type="match status" value="1"/>
</dbReference>
<dbReference type="PANTHER" id="PTHR37984:SF5">
    <property type="entry name" value="PROTEIN NYNRIN-LIKE"/>
    <property type="match status" value="1"/>
</dbReference>
<keyword evidence="3" id="KW-0808">Transferase</keyword>
<evidence type="ECO:0000256" key="2">
    <source>
        <dbReference type="ARBA" id="ARBA00022670"/>
    </source>
</evidence>
<dbReference type="GO" id="GO:0003676">
    <property type="term" value="F:nucleic acid binding"/>
    <property type="evidence" value="ECO:0007669"/>
    <property type="project" value="InterPro"/>
</dbReference>
<dbReference type="Gene3D" id="3.10.10.10">
    <property type="entry name" value="HIV Type 1 Reverse Transcriptase, subunit A, domain 1"/>
    <property type="match status" value="1"/>
</dbReference>
<dbReference type="Proteomes" id="UP001314205">
    <property type="component" value="Unassembled WGS sequence"/>
</dbReference>
<dbReference type="EC" id="2.7.7.49" evidence="1"/>
<feature type="domain" description="Integrase catalytic" evidence="11">
    <location>
        <begin position="1180"/>
        <end position="1340"/>
    </location>
</feature>
<evidence type="ECO:0000256" key="3">
    <source>
        <dbReference type="ARBA" id="ARBA00022679"/>
    </source>
</evidence>
<dbReference type="GO" id="GO:0008270">
    <property type="term" value="F:zinc ion binding"/>
    <property type="evidence" value="ECO:0007669"/>
    <property type="project" value="InterPro"/>
</dbReference>
<dbReference type="Gene3D" id="4.10.60.10">
    <property type="entry name" value="Zinc finger, CCHC-type"/>
    <property type="match status" value="1"/>
</dbReference>
<keyword evidence="7" id="KW-0255">Endonuclease</keyword>
<dbReference type="FunFam" id="1.10.340.70:FF:000001">
    <property type="entry name" value="Retrovirus-related Pol polyprotein from transposon gypsy-like Protein"/>
    <property type="match status" value="1"/>
</dbReference>
<dbReference type="InterPro" id="IPR050951">
    <property type="entry name" value="Retrovirus_Pol_polyprotein"/>
</dbReference>
<evidence type="ECO:0000256" key="9">
    <source>
        <dbReference type="SAM" id="MobiDB-lite"/>
    </source>
</evidence>
<dbReference type="InterPro" id="IPR012337">
    <property type="entry name" value="RNaseH-like_sf"/>
</dbReference>
<evidence type="ECO:0000256" key="7">
    <source>
        <dbReference type="ARBA" id="ARBA00022759"/>
    </source>
</evidence>
<dbReference type="FunFam" id="3.30.70.270:FF:000023">
    <property type="entry name" value="Pol"/>
    <property type="match status" value="1"/>
</dbReference>
<dbReference type="GO" id="GO:0042575">
    <property type="term" value="C:DNA polymerase complex"/>
    <property type="evidence" value="ECO:0007669"/>
    <property type="project" value="UniProtKB-ARBA"/>
</dbReference>
<dbReference type="InterPro" id="IPR036875">
    <property type="entry name" value="Znf_CCHC_sf"/>
</dbReference>
<organism evidence="12 13">
    <name type="scientific">Parnassius mnemosyne</name>
    <name type="common">clouded apollo</name>
    <dbReference type="NCBI Taxonomy" id="213953"/>
    <lineage>
        <taxon>Eukaryota</taxon>
        <taxon>Metazoa</taxon>
        <taxon>Ecdysozoa</taxon>
        <taxon>Arthropoda</taxon>
        <taxon>Hexapoda</taxon>
        <taxon>Insecta</taxon>
        <taxon>Pterygota</taxon>
        <taxon>Neoptera</taxon>
        <taxon>Endopterygota</taxon>
        <taxon>Lepidoptera</taxon>
        <taxon>Glossata</taxon>
        <taxon>Ditrysia</taxon>
        <taxon>Papilionoidea</taxon>
        <taxon>Papilionidae</taxon>
        <taxon>Parnassiinae</taxon>
        <taxon>Parnassini</taxon>
        <taxon>Parnassius</taxon>
        <taxon>Driopa</taxon>
    </lineage>
</organism>
<dbReference type="CDD" id="cd01647">
    <property type="entry name" value="RT_LTR"/>
    <property type="match status" value="1"/>
</dbReference>
<dbReference type="InterPro" id="IPR043502">
    <property type="entry name" value="DNA/RNA_pol_sf"/>
</dbReference>
<comment type="caution">
    <text evidence="12">The sequence shown here is derived from an EMBL/GenBank/DDBJ whole genome shotgun (WGS) entry which is preliminary data.</text>
</comment>
<dbReference type="Pfam" id="PF17919">
    <property type="entry name" value="RT_RNaseH_2"/>
    <property type="match status" value="1"/>
</dbReference>
<feature type="domain" description="Reverse transcriptase" evidence="10">
    <location>
        <begin position="641"/>
        <end position="820"/>
    </location>
</feature>
<proteinExistence type="predicted"/>
<dbReference type="CDD" id="cd09274">
    <property type="entry name" value="RNase_HI_RT_Ty3"/>
    <property type="match status" value="1"/>
</dbReference>
<dbReference type="GO" id="GO:0004190">
    <property type="term" value="F:aspartic-type endopeptidase activity"/>
    <property type="evidence" value="ECO:0007669"/>
    <property type="project" value="UniProtKB-KW"/>
</dbReference>